<name>A0A562VCR9_9ACTN</name>
<evidence type="ECO:0000256" key="2">
    <source>
        <dbReference type="ARBA" id="ARBA00023315"/>
    </source>
</evidence>
<proteinExistence type="predicted"/>
<sequence length="245" mass="26453">MSLPTRLSGRGALLAAADLPLVRCFASEDSVGFAEEGAVVWYRGHHDRTVLMGDGEPRAVAGLFARVAAEVPVQRFTIPRPVLEELPEPGRPAVEGAWHWFYTRSAPPETPAEAACEWIDPVDHAEVDALLEVAFPTASSRPDGERPGMEWFGARDASGRIVACGNANTGQGIGPMLGSVAVHPDARRRGLASALTSWVTRRLLERGHPMVALGSYAGEEATHRLYRRLGYRDVHVLCSGRMPAA</sequence>
<keyword evidence="5" id="KW-1185">Reference proteome</keyword>
<dbReference type="SUPFAM" id="SSF55729">
    <property type="entry name" value="Acyl-CoA N-acyltransferases (Nat)"/>
    <property type="match status" value="1"/>
</dbReference>
<reference evidence="4 5" key="1">
    <citation type="journal article" date="2013" name="Stand. Genomic Sci.">
        <title>Genomic Encyclopedia of Type Strains, Phase I: The one thousand microbial genomes (KMG-I) project.</title>
        <authorList>
            <person name="Kyrpides N.C."/>
            <person name="Woyke T."/>
            <person name="Eisen J.A."/>
            <person name="Garrity G."/>
            <person name="Lilburn T.G."/>
            <person name="Beck B.J."/>
            <person name="Whitman W.B."/>
            <person name="Hugenholtz P."/>
            <person name="Klenk H.P."/>
        </authorList>
    </citation>
    <scope>NUCLEOTIDE SEQUENCE [LARGE SCALE GENOMIC DNA]</scope>
    <source>
        <strain evidence="4 5">DSM 45044</strain>
    </source>
</reference>
<gene>
    <name evidence="4" type="ORF">LX16_1373</name>
</gene>
<comment type="caution">
    <text evidence="4">The sequence shown here is derived from an EMBL/GenBank/DDBJ whole genome shotgun (WGS) entry which is preliminary data.</text>
</comment>
<dbReference type="Gene3D" id="3.40.630.30">
    <property type="match status" value="1"/>
</dbReference>
<dbReference type="OrthoDB" id="3700890at2"/>
<dbReference type="PANTHER" id="PTHR43877">
    <property type="entry name" value="AMINOALKYLPHOSPHONATE N-ACETYLTRANSFERASE-RELATED-RELATED"/>
    <property type="match status" value="1"/>
</dbReference>
<keyword evidence="2" id="KW-0012">Acyltransferase</keyword>
<dbReference type="EMBL" id="VLLL01000005">
    <property type="protein sequence ID" value="TWJ15662.1"/>
    <property type="molecule type" value="Genomic_DNA"/>
</dbReference>
<dbReference type="PROSITE" id="PS51186">
    <property type="entry name" value="GNAT"/>
    <property type="match status" value="1"/>
</dbReference>
<evidence type="ECO:0000313" key="4">
    <source>
        <dbReference type="EMBL" id="TWJ15662.1"/>
    </source>
</evidence>
<dbReference type="AlphaFoldDB" id="A0A562VCR9"/>
<dbReference type="RefSeq" id="WP_147134726.1">
    <property type="nucleotide sequence ID" value="NZ_BAABIJ010000001.1"/>
</dbReference>
<dbReference type="Proteomes" id="UP000321617">
    <property type="component" value="Unassembled WGS sequence"/>
</dbReference>
<feature type="domain" description="N-acetyltransferase" evidence="3">
    <location>
        <begin position="114"/>
        <end position="245"/>
    </location>
</feature>
<dbReference type="InterPro" id="IPR016181">
    <property type="entry name" value="Acyl_CoA_acyltransferase"/>
</dbReference>
<dbReference type="CDD" id="cd04301">
    <property type="entry name" value="NAT_SF"/>
    <property type="match status" value="1"/>
</dbReference>
<evidence type="ECO:0000256" key="1">
    <source>
        <dbReference type="ARBA" id="ARBA00022679"/>
    </source>
</evidence>
<dbReference type="GO" id="GO:0016747">
    <property type="term" value="F:acyltransferase activity, transferring groups other than amino-acyl groups"/>
    <property type="evidence" value="ECO:0007669"/>
    <property type="project" value="InterPro"/>
</dbReference>
<organism evidence="4 5">
    <name type="scientific">Stackebrandtia albiflava</name>
    <dbReference type="NCBI Taxonomy" id="406432"/>
    <lineage>
        <taxon>Bacteria</taxon>
        <taxon>Bacillati</taxon>
        <taxon>Actinomycetota</taxon>
        <taxon>Actinomycetes</taxon>
        <taxon>Glycomycetales</taxon>
        <taxon>Glycomycetaceae</taxon>
        <taxon>Stackebrandtia</taxon>
    </lineage>
</organism>
<evidence type="ECO:0000259" key="3">
    <source>
        <dbReference type="PROSITE" id="PS51186"/>
    </source>
</evidence>
<accession>A0A562VCR9</accession>
<protein>
    <submittedName>
        <fullName evidence="4">FR47-like protein</fullName>
    </submittedName>
</protein>
<dbReference type="Pfam" id="PF00583">
    <property type="entry name" value="Acetyltransf_1"/>
    <property type="match status" value="1"/>
</dbReference>
<dbReference type="InterPro" id="IPR000182">
    <property type="entry name" value="GNAT_dom"/>
</dbReference>
<keyword evidence="1" id="KW-0808">Transferase</keyword>
<dbReference type="InterPro" id="IPR050832">
    <property type="entry name" value="Bact_Acetyltransf"/>
</dbReference>
<evidence type="ECO:0000313" key="5">
    <source>
        <dbReference type="Proteomes" id="UP000321617"/>
    </source>
</evidence>